<feature type="region of interest" description="Disordered" evidence="1">
    <location>
        <begin position="197"/>
        <end position="325"/>
    </location>
</feature>
<gene>
    <name evidence="3" type="ORF">NC992_15265</name>
</gene>
<proteinExistence type="predicted"/>
<protein>
    <submittedName>
        <fullName evidence="3">DUF4335 domain-containing protein</fullName>
    </submittedName>
</protein>
<name>A0ABV0K8J3_9CYAN</name>
<keyword evidence="2" id="KW-0812">Transmembrane</keyword>
<reference evidence="3 4" key="1">
    <citation type="submission" date="2022-04" db="EMBL/GenBank/DDBJ databases">
        <title>Positive selection, recombination, and allopatry shape intraspecific diversity of widespread and dominant cyanobacteria.</title>
        <authorList>
            <person name="Wei J."/>
            <person name="Shu W."/>
            <person name="Hu C."/>
        </authorList>
    </citation>
    <scope>NUCLEOTIDE SEQUENCE [LARGE SCALE GENOMIC DNA]</scope>
    <source>
        <strain evidence="3 4">DQ-A4</strain>
    </source>
</reference>
<sequence length="448" mass="45880">MAAIATVTSYEYAAGTCTLRLVGELSPLSQITGRPVLGRSRFHLQVQGDDAPREARTLASRAMILEIGGREPQFSSLADLVQTYVQNYLNADAIAAGGAVARGENSLQPVGLTRHRLTLAVPPEPPRVVELSTLQLSDLADALEQADSNLQILPDAAMPKTRRVRPKLPLWLGSVAAVGIAALLGNQLLTTAPSSVVLSPSESQSTGEATPQPSADNPQLTPAAPAPPAANTPTAVDSAPAATGEALPAPITTAPTSPAVPSGTAPEPGTPKASPPLADADPASAQPSQSEPALAPTPLTQDEARAGGQAASEARIATEPAPNAAQPEALTAPASPEAFDTGPSIAATTAPNSAIAWISNLTQALEQQWRPPANLAAPLRYRLILEPDGTVTALEPLNDFSANYQTNSTLPQPGDIIPGVVRDAPITVEVQFLPTGAVVVVPPEGSAP</sequence>
<evidence type="ECO:0000313" key="4">
    <source>
        <dbReference type="Proteomes" id="UP001482513"/>
    </source>
</evidence>
<feature type="compositionally biased region" description="Polar residues" evidence="1">
    <location>
        <begin position="206"/>
        <end position="220"/>
    </location>
</feature>
<dbReference type="Pfam" id="PF14233">
    <property type="entry name" value="DUF4335"/>
    <property type="match status" value="1"/>
</dbReference>
<keyword evidence="4" id="KW-1185">Reference proteome</keyword>
<dbReference type="InterPro" id="IPR025569">
    <property type="entry name" value="DUF4335"/>
</dbReference>
<organism evidence="3 4">
    <name type="scientific">Leptolyngbya subtilissima DQ-A4</name>
    <dbReference type="NCBI Taxonomy" id="2933933"/>
    <lineage>
        <taxon>Bacteria</taxon>
        <taxon>Bacillati</taxon>
        <taxon>Cyanobacteriota</taxon>
        <taxon>Cyanophyceae</taxon>
        <taxon>Leptolyngbyales</taxon>
        <taxon>Leptolyngbyaceae</taxon>
        <taxon>Leptolyngbya group</taxon>
        <taxon>Leptolyngbya</taxon>
    </lineage>
</organism>
<feature type="transmembrane region" description="Helical" evidence="2">
    <location>
        <begin position="168"/>
        <end position="189"/>
    </location>
</feature>
<dbReference type="Proteomes" id="UP001482513">
    <property type="component" value="Unassembled WGS sequence"/>
</dbReference>
<keyword evidence="2" id="KW-0472">Membrane</keyword>
<evidence type="ECO:0000256" key="2">
    <source>
        <dbReference type="SAM" id="Phobius"/>
    </source>
</evidence>
<accession>A0ABV0K8J3</accession>
<dbReference type="EMBL" id="JAMPKX010000006">
    <property type="protein sequence ID" value="MEP0948243.1"/>
    <property type="molecule type" value="Genomic_DNA"/>
</dbReference>
<evidence type="ECO:0000313" key="3">
    <source>
        <dbReference type="EMBL" id="MEP0948243.1"/>
    </source>
</evidence>
<feature type="compositionally biased region" description="Low complexity" evidence="1">
    <location>
        <begin position="248"/>
        <end position="296"/>
    </location>
</feature>
<evidence type="ECO:0000256" key="1">
    <source>
        <dbReference type="SAM" id="MobiDB-lite"/>
    </source>
</evidence>
<dbReference type="RefSeq" id="WP_190705894.1">
    <property type="nucleotide sequence ID" value="NZ_JAMPKX010000006.1"/>
</dbReference>
<comment type="caution">
    <text evidence="3">The sequence shown here is derived from an EMBL/GenBank/DDBJ whole genome shotgun (WGS) entry which is preliminary data.</text>
</comment>
<keyword evidence="2" id="KW-1133">Transmembrane helix</keyword>